<keyword evidence="2" id="KW-0285">Flavoprotein</keyword>
<dbReference type="InterPro" id="IPR016169">
    <property type="entry name" value="FAD-bd_PCMH_sub2"/>
</dbReference>
<evidence type="ECO:0000259" key="8">
    <source>
        <dbReference type="PROSITE" id="PS51387"/>
    </source>
</evidence>
<evidence type="ECO:0000256" key="3">
    <source>
        <dbReference type="ARBA" id="ARBA00022827"/>
    </source>
</evidence>
<evidence type="ECO:0000256" key="6">
    <source>
        <dbReference type="PIRSR" id="PIRSR625650-3"/>
    </source>
</evidence>
<feature type="site" description="Important for enzyme activity" evidence="7">
    <location>
        <position position="307"/>
    </location>
</feature>
<comment type="cofactor">
    <cofactor evidence="6">
        <name>FAD</name>
        <dbReference type="ChEBI" id="CHEBI:57692"/>
    </cofactor>
</comment>
<evidence type="ECO:0000256" key="7">
    <source>
        <dbReference type="PIRSR" id="PIRSR625650-4"/>
    </source>
</evidence>
<dbReference type="PANTHER" id="PTHR46568">
    <property type="entry name" value="ALKYLDIHYDROXYACETONEPHOSPHATE SYNTHASE, PEROXISOMAL"/>
    <property type="match status" value="1"/>
</dbReference>
<evidence type="ECO:0000256" key="1">
    <source>
        <dbReference type="ARBA" id="ARBA00008000"/>
    </source>
</evidence>
<evidence type="ECO:0000256" key="5">
    <source>
        <dbReference type="PIRSR" id="PIRSR625650-2"/>
    </source>
</evidence>
<name>A0A939PI82_9ACTN</name>
<dbReference type="InterPro" id="IPR036318">
    <property type="entry name" value="FAD-bd_PCMH-like_sf"/>
</dbReference>
<evidence type="ECO:0000256" key="2">
    <source>
        <dbReference type="ARBA" id="ARBA00022630"/>
    </source>
</evidence>
<dbReference type="Proteomes" id="UP000669179">
    <property type="component" value="Unassembled WGS sequence"/>
</dbReference>
<dbReference type="InterPro" id="IPR016166">
    <property type="entry name" value="FAD-bd_PCMH"/>
</dbReference>
<dbReference type="Pfam" id="PF02913">
    <property type="entry name" value="FAD-oxidase_C"/>
    <property type="match status" value="1"/>
</dbReference>
<dbReference type="Gene3D" id="3.30.70.3450">
    <property type="match status" value="2"/>
</dbReference>
<dbReference type="InterPro" id="IPR004113">
    <property type="entry name" value="FAD-bd_oxidored_4_C"/>
</dbReference>
<dbReference type="Gene3D" id="3.30.465.10">
    <property type="match status" value="1"/>
</dbReference>
<feature type="binding site" evidence="6">
    <location>
        <begin position="125"/>
        <end position="131"/>
    </location>
    <ligand>
        <name>FAD</name>
        <dbReference type="ChEBI" id="CHEBI:57692"/>
    </ligand>
</feature>
<evidence type="ECO:0000313" key="10">
    <source>
        <dbReference type="Proteomes" id="UP000669179"/>
    </source>
</evidence>
<dbReference type="SUPFAM" id="SSF56176">
    <property type="entry name" value="FAD-binding/transporter-associated domain-like"/>
    <property type="match status" value="1"/>
</dbReference>
<feature type="binding site" evidence="5">
    <location>
        <position position="385"/>
    </location>
    <ligand>
        <name>substrate</name>
    </ligand>
</feature>
<dbReference type="Pfam" id="PF01565">
    <property type="entry name" value="FAD_binding_4"/>
    <property type="match status" value="1"/>
</dbReference>
<dbReference type="GO" id="GO:0008610">
    <property type="term" value="P:lipid biosynthetic process"/>
    <property type="evidence" value="ECO:0007669"/>
    <property type="project" value="InterPro"/>
</dbReference>
<dbReference type="InterPro" id="IPR016164">
    <property type="entry name" value="FAD-linked_Oxase-like_C"/>
</dbReference>
<evidence type="ECO:0000313" key="9">
    <source>
        <dbReference type="EMBL" id="MBO2453120.1"/>
    </source>
</evidence>
<feature type="domain" description="FAD-binding PCMH-type" evidence="8">
    <location>
        <begin position="93"/>
        <end position="272"/>
    </location>
</feature>
<sequence length="529" mass="55122">MLWSGWGDPAKATPLPDSVVGLLRDLLGVKPVEAPPKALEEIEVAATRLSGGDLAALGAEVGAANVLTGVEARVRHTRGKSTPDLLRIRSGETADAPDAVVLPGSHDEVLAALRLCSQRRIAVVPFGGGTSVVGGLAPQGVTSFVALDLRRMDALVSIDEVSRTAVLQPGLRAPQAEALLRERGYTLGHFPQSYEWATIGGFAAARSSGQASAGYGRFDEMVVGLTVATPEGDLDLGRAPRSAAGPDLRQLVLGSEGAFGVITSVTVKIHPVPASAAYEGWRFGSFEAGAAALRRIAQDGPMPVVLRLSDETETMIGLADPGAVGGGLPDAAGCLAVIGFEGTPDEITERQIKVRAALREAGGELLGDEPGDKWRHGRFNAPYLRDALLDVGAFAETLETATFWSGIPALYEAVKGALTTTLAGAGTPPLVMCHISHVYPAGASLYFTVVSAQGEDALAHWEKAKHAANDAIIAAGGTISHHHGVGTDHRDWYAREIGPLGMDVLQAVKDRLDPAGILNPGVLIVPEHE</sequence>
<reference evidence="9" key="1">
    <citation type="submission" date="2021-03" db="EMBL/GenBank/DDBJ databases">
        <authorList>
            <person name="Kanchanasin P."/>
            <person name="Saeng-In P."/>
            <person name="Phongsopitanun W."/>
            <person name="Yuki M."/>
            <person name="Kudo T."/>
            <person name="Ohkuma M."/>
            <person name="Tanasupawat S."/>
        </authorList>
    </citation>
    <scope>NUCLEOTIDE SEQUENCE</scope>
    <source>
        <strain evidence="9">GKU 128</strain>
    </source>
</reference>
<feature type="active site" description="Proton donor/acceptor" evidence="4">
    <location>
        <position position="446"/>
    </location>
</feature>
<dbReference type="Gene3D" id="1.10.45.10">
    <property type="entry name" value="Vanillyl-alcohol Oxidase, Chain A, domain 4"/>
    <property type="match status" value="1"/>
</dbReference>
<dbReference type="AlphaFoldDB" id="A0A939PI82"/>
<dbReference type="PANTHER" id="PTHR46568:SF1">
    <property type="entry name" value="ALKYLDIHYDROXYACETONEPHOSPHATE SYNTHASE, PEROXISOMAL"/>
    <property type="match status" value="1"/>
</dbReference>
<dbReference type="EMBL" id="JAGEOJ010000019">
    <property type="protein sequence ID" value="MBO2453120.1"/>
    <property type="molecule type" value="Genomic_DNA"/>
</dbReference>
<dbReference type="GO" id="GO:0008609">
    <property type="term" value="F:alkylglycerone-phosphate synthase activity"/>
    <property type="evidence" value="ECO:0007669"/>
    <property type="project" value="InterPro"/>
</dbReference>
<protein>
    <submittedName>
        <fullName evidence="9">FAD-binding oxidoreductase</fullName>
    </submittedName>
</protein>
<dbReference type="SUPFAM" id="SSF55103">
    <property type="entry name" value="FAD-linked oxidases, C-terminal domain"/>
    <property type="match status" value="1"/>
</dbReference>
<evidence type="ECO:0000256" key="4">
    <source>
        <dbReference type="PIRSR" id="PIRSR625650-1"/>
    </source>
</evidence>
<dbReference type="GO" id="GO:0071949">
    <property type="term" value="F:FAD binding"/>
    <property type="evidence" value="ECO:0007669"/>
    <property type="project" value="InterPro"/>
</dbReference>
<proteinExistence type="inferred from homology"/>
<gene>
    <name evidence="9" type="ORF">J4573_38920</name>
</gene>
<organism evidence="9 10">
    <name type="scientific">Actinomadura barringtoniae</name>
    <dbReference type="NCBI Taxonomy" id="1427535"/>
    <lineage>
        <taxon>Bacteria</taxon>
        <taxon>Bacillati</taxon>
        <taxon>Actinomycetota</taxon>
        <taxon>Actinomycetes</taxon>
        <taxon>Streptosporangiales</taxon>
        <taxon>Thermomonosporaceae</taxon>
        <taxon>Actinomadura</taxon>
    </lineage>
</organism>
<dbReference type="InterPro" id="IPR006094">
    <property type="entry name" value="Oxid_FAD_bind_N"/>
</dbReference>
<comment type="caution">
    <text evidence="9">The sequence shown here is derived from an EMBL/GenBank/DDBJ whole genome shotgun (WGS) entry which is preliminary data.</text>
</comment>
<dbReference type="Gene3D" id="3.30.300.330">
    <property type="match status" value="1"/>
</dbReference>
<dbReference type="InterPro" id="IPR025650">
    <property type="entry name" value="Alkyl-DHAP_Synthase"/>
</dbReference>
<keyword evidence="10" id="KW-1185">Reference proteome</keyword>
<feature type="binding site" evidence="6">
    <location>
        <begin position="256"/>
        <end position="262"/>
    </location>
    <ligand>
        <name>FAD</name>
        <dbReference type="ChEBI" id="CHEBI:57692"/>
    </ligand>
</feature>
<keyword evidence="3 6" id="KW-0274">FAD</keyword>
<accession>A0A939PI82</accession>
<dbReference type="InterPro" id="IPR016171">
    <property type="entry name" value="Vanillyl_alc_oxidase_C-sub2"/>
</dbReference>
<dbReference type="RefSeq" id="WP_208261291.1">
    <property type="nucleotide sequence ID" value="NZ_JAGEOJ010000019.1"/>
</dbReference>
<comment type="similarity">
    <text evidence="1">Belongs to the FAD-binding oxidoreductase/transferase type 4 family.</text>
</comment>
<dbReference type="PROSITE" id="PS51387">
    <property type="entry name" value="FAD_PCMH"/>
    <property type="match status" value="1"/>
</dbReference>